<gene>
    <name evidence="1" type="ORF">NCTC12195_04670</name>
</gene>
<evidence type="ECO:0000313" key="2">
    <source>
        <dbReference type="Proteomes" id="UP000255277"/>
    </source>
</evidence>
<organism evidence="1 2">
    <name type="scientific">Staphylococcus gallinarum</name>
    <dbReference type="NCBI Taxonomy" id="1293"/>
    <lineage>
        <taxon>Bacteria</taxon>
        <taxon>Bacillati</taxon>
        <taxon>Bacillota</taxon>
        <taxon>Bacilli</taxon>
        <taxon>Bacillales</taxon>
        <taxon>Staphylococcaceae</taxon>
        <taxon>Staphylococcus</taxon>
    </lineage>
</organism>
<accession>A0A380FN32</accession>
<sequence length="49" mass="5868">MIQIVEYPLTNVRTNERLKYKAAVENYKDLLQILAHKKSKFSKIFDKIK</sequence>
<reference evidence="1 2" key="1">
    <citation type="submission" date="2018-06" db="EMBL/GenBank/DDBJ databases">
        <authorList>
            <consortium name="Pathogen Informatics"/>
            <person name="Doyle S."/>
        </authorList>
    </citation>
    <scope>NUCLEOTIDE SEQUENCE [LARGE SCALE GENOMIC DNA]</scope>
    <source>
        <strain evidence="1 2">NCTC12195</strain>
    </source>
</reference>
<evidence type="ECO:0000313" key="1">
    <source>
        <dbReference type="EMBL" id="SUM35140.1"/>
    </source>
</evidence>
<proteinExistence type="predicted"/>
<dbReference type="EMBL" id="UHDK01000001">
    <property type="protein sequence ID" value="SUM35140.1"/>
    <property type="molecule type" value="Genomic_DNA"/>
</dbReference>
<dbReference type="AlphaFoldDB" id="A0A380FN32"/>
<dbReference type="Proteomes" id="UP000255277">
    <property type="component" value="Unassembled WGS sequence"/>
</dbReference>
<protein>
    <submittedName>
        <fullName evidence="1">Uncharacterized protein</fullName>
    </submittedName>
</protein>
<name>A0A380FN32_STAGA</name>